<dbReference type="AlphaFoldDB" id="A0A9W8GD54"/>
<reference evidence="2" key="1">
    <citation type="submission" date="2022-07" db="EMBL/GenBank/DDBJ databases">
        <title>Phylogenomic reconstructions and comparative analyses of Kickxellomycotina fungi.</title>
        <authorList>
            <person name="Reynolds N.K."/>
            <person name="Stajich J.E."/>
            <person name="Barry K."/>
            <person name="Grigoriev I.V."/>
            <person name="Crous P."/>
            <person name="Smith M.E."/>
        </authorList>
    </citation>
    <scope>NUCLEOTIDE SEQUENCE</scope>
    <source>
        <strain evidence="2">CBS 109367</strain>
    </source>
</reference>
<gene>
    <name evidence="2" type="ORF">IWW39_006178</name>
</gene>
<dbReference type="EMBL" id="JANBTX010000505">
    <property type="protein sequence ID" value="KAJ2681975.1"/>
    <property type="molecule type" value="Genomic_DNA"/>
</dbReference>
<accession>A0A9W8GD54</accession>
<keyword evidence="3" id="KW-1185">Reference proteome</keyword>
<evidence type="ECO:0000313" key="3">
    <source>
        <dbReference type="Proteomes" id="UP001151516"/>
    </source>
</evidence>
<organism evidence="2 3">
    <name type="scientific">Coemansia spiralis</name>
    <dbReference type="NCBI Taxonomy" id="417178"/>
    <lineage>
        <taxon>Eukaryota</taxon>
        <taxon>Fungi</taxon>
        <taxon>Fungi incertae sedis</taxon>
        <taxon>Zoopagomycota</taxon>
        <taxon>Kickxellomycotina</taxon>
        <taxon>Kickxellomycetes</taxon>
        <taxon>Kickxellales</taxon>
        <taxon>Kickxellaceae</taxon>
        <taxon>Coemansia</taxon>
    </lineage>
</organism>
<proteinExistence type="predicted"/>
<feature type="region of interest" description="Disordered" evidence="1">
    <location>
        <begin position="43"/>
        <end position="68"/>
    </location>
</feature>
<dbReference type="OrthoDB" id="10621301at2759"/>
<evidence type="ECO:0000313" key="2">
    <source>
        <dbReference type="EMBL" id="KAJ2681975.1"/>
    </source>
</evidence>
<dbReference type="Proteomes" id="UP001151516">
    <property type="component" value="Unassembled WGS sequence"/>
</dbReference>
<evidence type="ECO:0000256" key="1">
    <source>
        <dbReference type="SAM" id="MobiDB-lite"/>
    </source>
</evidence>
<feature type="region of interest" description="Disordered" evidence="1">
    <location>
        <begin position="1"/>
        <end position="28"/>
    </location>
</feature>
<name>A0A9W8GD54_9FUNG</name>
<protein>
    <submittedName>
        <fullName evidence="2">Uncharacterized protein</fullName>
    </submittedName>
</protein>
<sequence>MEMSDGNASPAEDMQDSDDDRDDASFTEEITIDDLPSQLALVPLGAPHPPPTRLTLGGRMVQGVNEDA</sequence>
<feature type="compositionally biased region" description="Acidic residues" evidence="1">
    <location>
        <begin position="13"/>
        <end position="28"/>
    </location>
</feature>
<comment type="caution">
    <text evidence="2">The sequence shown here is derived from an EMBL/GenBank/DDBJ whole genome shotgun (WGS) entry which is preliminary data.</text>
</comment>